<comment type="caution">
    <text evidence="1">The sequence shown here is derived from an EMBL/GenBank/DDBJ whole genome shotgun (WGS) entry which is preliminary data.</text>
</comment>
<reference evidence="1" key="1">
    <citation type="submission" date="2023-04" db="EMBL/GenBank/DDBJ databases">
        <title>A chromosome-level genome assembly of the parasitoid wasp Eretmocerus hayati.</title>
        <authorList>
            <person name="Zhong Y."/>
            <person name="Liu S."/>
            <person name="Liu Y."/>
        </authorList>
    </citation>
    <scope>NUCLEOTIDE SEQUENCE</scope>
    <source>
        <strain evidence="1">ZJU_SS_LIU_2023</strain>
    </source>
</reference>
<name>A0ACC2N0U4_9HYME</name>
<evidence type="ECO:0000313" key="2">
    <source>
        <dbReference type="Proteomes" id="UP001239111"/>
    </source>
</evidence>
<gene>
    <name evidence="1" type="ORF">QAD02_006427</name>
</gene>
<keyword evidence="2" id="KW-1185">Reference proteome</keyword>
<evidence type="ECO:0000313" key="1">
    <source>
        <dbReference type="EMBL" id="KAJ8664765.1"/>
    </source>
</evidence>
<dbReference type="Proteomes" id="UP001239111">
    <property type="component" value="Chromosome 4"/>
</dbReference>
<sequence>MGASDYTSKPLYPAYLDSIVLSQIEMVTLALNAKPNLKCMNIYGYGPLQLATAIKDHDMRWRMVKLLIEGGVKVVEEGITYSSTCVHQPVAVNDFELVKYYLDAGAQLNCFDIYGGTPFHSAYIFIPGDDALHDMIKRSVGAGADINIAGKKGSTFLHFVCGSRSCTWELVKLLLELNAELNVLNQNNISPLAMAAKSGNLELVKNMIDAGADVNISKKCTGSPLQLGVTESNKNIVELLIEPGTDSKIEDEDGKNILT</sequence>
<proteinExistence type="predicted"/>
<dbReference type="EMBL" id="CM056744">
    <property type="protein sequence ID" value="KAJ8664765.1"/>
    <property type="molecule type" value="Genomic_DNA"/>
</dbReference>
<accession>A0ACC2N0U4</accession>
<protein>
    <submittedName>
        <fullName evidence="1">Uncharacterized protein</fullName>
    </submittedName>
</protein>
<organism evidence="1 2">
    <name type="scientific">Eretmocerus hayati</name>
    <dbReference type="NCBI Taxonomy" id="131215"/>
    <lineage>
        <taxon>Eukaryota</taxon>
        <taxon>Metazoa</taxon>
        <taxon>Ecdysozoa</taxon>
        <taxon>Arthropoda</taxon>
        <taxon>Hexapoda</taxon>
        <taxon>Insecta</taxon>
        <taxon>Pterygota</taxon>
        <taxon>Neoptera</taxon>
        <taxon>Endopterygota</taxon>
        <taxon>Hymenoptera</taxon>
        <taxon>Apocrita</taxon>
        <taxon>Proctotrupomorpha</taxon>
        <taxon>Chalcidoidea</taxon>
        <taxon>Aphelinidae</taxon>
        <taxon>Aphelininae</taxon>
        <taxon>Eretmocerus</taxon>
    </lineage>
</organism>